<evidence type="ECO:0000313" key="1">
    <source>
        <dbReference type="EMBL" id="KIW14341.1"/>
    </source>
</evidence>
<dbReference type="VEuPathDB" id="FungiDB:PV08_07123"/>
<dbReference type="EMBL" id="KN847496">
    <property type="protein sequence ID" value="KIW14341.1"/>
    <property type="molecule type" value="Genomic_DNA"/>
</dbReference>
<gene>
    <name evidence="1" type="ORF">PV08_07123</name>
</gene>
<dbReference type="Proteomes" id="UP000053328">
    <property type="component" value="Unassembled WGS sequence"/>
</dbReference>
<organism evidence="1 2">
    <name type="scientific">Exophiala spinifera</name>
    <dbReference type="NCBI Taxonomy" id="91928"/>
    <lineage>
        <taxon>Eukaryota</taxon>
        <taxon>Fungi</taxon>
        <taxon>Dikarya</taxon>
        <taxon>Ascomycota</taxon>
        <taxon>Pezizomycotina</taxon>
        <taxon>Eurotiomycetes</taxon>
        <taxon>Chaetothyriomycetidae</taxon>
        <taxon>Chaetothyriales</taxon>
        <taxon>Herpotrichiellaceae</taxon>
        <taxon>Exophiala</taxon>
    </lineage>
</organism>
<dbReference type="GeneID" id="27334206"/>
<dbReference type="RefSeq" id="XP_016234557.1">
    <property type="nucleotide sequence ID" value="XM_016381455.1"/>
</dbReference>
<dbReference type="HOGENOM" id="CLU_1069713_0_0_1"/>
<reference evidence="1 2" key="1">
    <citation type="submission" date="2015-01" db="EMBL/GenBank/DDBJ databases">
        <title>The Genome Sequence of Exophiala spinifera CBS89968.</title>
        <authorList>
            <consortium name="The Broad Institute Genomics Platform"/>
            <person name="Cuomo C."/>
            <person name="de Hoog S."/>
            <person name="Gorbushina A."/>
            <person name="Stielow B."/>
            <person name="Teixiera M."/>
            <person name="Abouelleil A."/>
            <person name="Chapman S.B."/>
            <person name="Priest M."/>
            <person name="Young S.K."/>
            <person name="Wortman J."/>
            <person name="Nusbaum C."/>
            <person name="Birren B."/>
        </authorList>
    </citation>
    <scope>NUCLEOTIDE SEQUENCE [LARGE SCALE GENOMIC DNA]</scope>
    <source>
        <strain evidence="1 2">CBS 89968</strain>
    </source>
</reference>
<proteinExistence type="predicted"/>
<accession>A0A0D1YHB9</accession>
<keyword evidence="2" id="KW-1185">Reference proteome</keyword>
<evidence type="ECO:0008006" key="3">
    <source>
        <dbReference type="Google" id="ProtNLM"/>
    </source>
</evidence>
<sequence length="260" mass="29556">METRLGYTISSLNYPHDASNRLYSDLTIVPESAYERAQKEIEQLESGDRHDFQSLLGEKFPALDVPQTIMWRGDMVTFRRRSHVGFYVFTGDVHYKFGLDVHFLLTNAEVFESMMSYKCTPPSTIDPGPILARLPPEILERILSLSMPKGRWNAADVEDTKSDLLPLGNLSGFHFPLSSLPILKVSKSIHSRALPLVYRATEFQLEDMDTVIRLLMAIGSIERDNIESLEFSWQSRSDFQLWPPGSSKPPIAHGNYQSSM</sequence>
<evidence type="ECO:0000313" key="2">
    <source>
        <dbReference type="Proteomes" id="UP000053328"/>
    </source>
</evidence>
<protein>
    <recommendedName>
        <fullName evidence="3">F-box domain-containing protein</fullName>
    </recommendedName>
</protein>
<dbReference type="OrthoDB" id="5413827at2759"/>
<name>A0A0D1YHB9_9EURO</name>
<dbReference type="AlphaFoldDB" id="A0A0D1YHB9"/>